<sequence length="133" mass="14680">MVLAVQQEDIDIGALISASRTHADGAQIVFIGCVRDDGMDALEIEAFVPVAKKDLAEIAAEAKEKFQLNSVDIIHRYGRLSLGETIVVIIVGAGHRPEAYEGSRYIIERLKERVPIWKQEITGDRKGDWVHGA</sequence>
<evidence type="ECO:0000313" key="2">
    <source>
        <dbReference type="Proteomes" id="UP001273136"/>
    </source>
</evidence>
<dbReference type="AlphaFoldDB" id="A0AAE4MCK0"/>
<keyword evidence="1" id="KW-0808">Transferase</keyword>
<dbReference type="Gene3D" id="3.90.1170.40">
    <property type="entry name" value="Molybdopterin biosynthesis MoaE subunit"/>
    <property type="match status" value="1"/>
</dbReference>
<dbReference type="InterPro" id="IPR036563">
    <property type="entry name" value="MoaE_sf"/>
</dbReference>
<dbReference type="GO" id="GO:0006777">
    <property type="term" value="P:Mo-molybdopterin cofactor biosynthetic process"/>
    <property type="evidence" value="ECO:0007669"/>
    <property type="project" value="InterPro"/>
</dbReference>
<proteinExistence type="predicted"/>
<protein>
    <submittedName>
        <fullName evidence="1">Molybdopterin synthase catalytic subunit</fullName>
        <ecNumber evidence="1">2.8.1.12</ecNumber>
    </submittedName>
</protein>
<accession>A0AAE4MCK0</accession>
<dbReference type="SUPFAM" id="SSF54690">
    <property type="entry name" value="Molybdopterin synthase subunit MoaE"/>
    <property type="match status" value="1"/>
</dbReference>
<dbReference type="EC" id="2.8.1.12" evidence="1"/>
<dbReference type="EMBL" id="JAWDKA010000009">
    <property type="protein sequence ID" value="MDV0442405.1"/>
    <property type="molecule type" value="Genomic_DNA"/>
</dbReference>
<dbReference type="Pfam" id="PF02391">
    <property type="entry name" value="MoaE"/>
    <property type="match status" value="1"/>
</dbReference>
<name>A0AAE4MCK0_9EURY</name>
<comment type="caution">
    <text evidence="1">The sequence shown here is derived from an EMBL/GenBank/DDBJ whole genome shotgun (WGS) entry which is preliminary data.</text>
</comment>
<organism evidence="1 2">
    <name type="scientific">Methanorbis furvi</name>
    <dbReference type="NCBI Taxonomy" id="3028299"/>
    <lineage>
        <taxon>Archaea</taxon>
        <taxon>Methanobacteriati</taxon>
        <taxon>Methanobacteriota</taxon>
        <taxon>Stenosarchaea group</taxon>
        <taxon>Methanomicrobia</taxon>
        <taxon>Methanomicrobiales</taxon>
        <taxon>Methanocorpusculaceae</taxon>
        <taxon>Methanorbis</taxon>
    </lineage>
</organism>
<keyword evidence="2" id="KW-1185">Reference proteome</keyword>
<dbReference type="RefSeq" id="WP_338094826.1">
    <property type="nucleotide sequence ID" value="NZ_JAWDKA010000009.1"/>
</dbReference>
<dbReference type="PANTHER" id="PTHR23404">
    <property type="entry name" value="MOLYBDOPTERIN SYNTHASE RELATED"/>
    <property type="match status" value="1"/>
</dbReference>
<reference evidence="1" key="1">
    <citation type="submission" date="2023-06" db="EMBL/GenBank/DDBJ databases">
        <title>Genome sequence of Methancorpusculaceae sp. Ag1.</title>
        <authorList>
            <person name="Protasov E."/>
            <person name="Platt K."/>
            <person name="Poehlein A."/>
            <person name="Daniel R."/>
            <person name="Brune A."/>
        </authorList>
    </citation>
    <scope>NUCLEOTIDE SEQUENCE</scope>
    <source>
        <strain evidence="1">Ag1</strain>
    </source>
</reference>
<dbReference type="CDD" id="cd00756">
    <property type="entry name" value="MoaE"/>
    <property type="match status" value="1"/>
</dbReference>
<dbReference type="GO" id="GO:0030366">
    <property type="term" value="F:molybdopterin synthase activity"/>
    <property type="evidence" value="ECO:0007669"/>
    <property type="project" value="UniProtKB-EC"/>
</dbReference>
<dbReference type="Proteomes" id="UP001273136">
    <property type="component" value="Unassembled WGS sequence"/>
</dbReference>
<gene>
    <name evidence="1" type="primary">moaE</name>
    <name evidence="1" type="ORF">McpAg1_16450</name>
</gene>
<dbReference type="InterPro" id="IPR003448">
    <property type="entry name" value="Mopterin_biosynth_MoaE"/>
</dbReference>
<evidence type="ECO:0000313" key="1">
    <source>
        <dbReference type="EMBL" id="MDV0442405.1"/>
    </source>
</evidence>